<proteinExistence type="predicted"/>
<name>A0A653DY93_9PSED</name>
<feature type="region of interest" description="Disordered" evidence="1">
    <location>
        <begin position="180"/>
        <end position="229"/>
    </location>
</feature>
<reference evidence="2" key="1">
    <citation type="submission" date="2019-02" db="EMBL/GenBank/DDBJ databases">
        <authorList>
            <consortium name="Genoscope - CEA"/>
            <person name="William W."/>
        </authorList>
    </citation>
    <scope>NUCLEOTIDE SEQUENCE [LARGE SCALE GENOMIC DNA]</scope>
    <source>
        <strain evidence="2">YSy11</strain>
    </source>
</reference>
<sequence>MQFLLSRPRRNPCQRCLQAHIQPLDLALGLRRFDCGLSHGHPRLTFVAAGDFLRDADHLHSHRLGVQLATIVAADGKVIQAQQEFRVGQLVGRLGHAACQFNIGSLGVKGRRLCFGNTQGFIQRQGAADVRDEPAKHEAADECAGTASWMTTVNIHRTDSSHIDDLACATARQLAQAQGVSDVIKSEQESGPGRAPDTGRGLGRDEALIGREGALRRERQRRSQSGQGQHDIGAAAVLAVFAGRFTGLVICRVVAAIHRIHHVLGIHGVLLARLHRAGHMRLGLSHAIEGKGQANEQTQAQASEGSHVPTLTSQADL</sequence>
<evidence type="ECO:0000256" key="1">
    <source>
        <dbReference type="SAM" id="MobiDB-lite"/>
    </source>
</evidence>
<feature type="compositionally biased region" description="Basic and acidic residues" evidence="1">
    <location>
        <begin position="202"/>
        <end position="217"/>
    </location>
</feature>
<organism evidence="2">
    <name type="scientific">Pseudomonas marincola</name>
    <dbReference type="NCBI Taxonomy" id="437900"/>
    <lineage>
        <taxon>Bacteria</taxon>
        <taxon>Pseudomonadati</taxon>
        <taxon>Pseudomonadota</taxon>
        <taxon>Gammaproteobacteria</taxon>
        <taxon>Pseudomonadales</taxon>
        <taxon>Pseudomonadaceae</taxon>
        <taxon>Pseudomonas</taxon>
    </lineage>
</organism>
<gene>
    <name evidence="2" type="ORF">PMYSY11_0385</name>
</gene>
<accession>A0A653DY93</accession>
<evidence type="ECO:0000313" key="2">
    <source>
        <dbReference type="EMBL" id="VEV95432.1"/>
    </source>
</evidence>
<dbReference type="AlphaFoldDB" id="A0A653DY93"/>
<dbReference type="EMBL" id="LR215729">
    <property type="protein sequence ID" value="VEV95432.1"/>
    <property type="molecule type" value="Genomic_DNA"/>
</dbReference>
<feature type="region of interest" description="Disordered" evidence="1">
    <location>
        <begin position="292"/>
        <end position="317"/>
    </location>
</feature>
<feature type="compositionally biased region" description="Polar residues" evidence="1">
    <location>
        <begin position="294"/>
        <end position="317"/>
    </location>
</feature>
<protein>
    <submittedName>
        <fullName evidence="2">Uncharacterized protein</fullName>
    </submittedName>
</protein>